<gene>
    <name evidence="1" type="ORF">NBH00_14560</name>
</gene>
<dbReference type="InterPro" id="IPR024479">
    <property type="entry name" value="DUF3866"/>
</dbReference>
<dbReference type="RefSeq" id="WP_254569319.1">
    <property type="nucleotide sequence ID" value="NZ_CP098502.1"/>
</dbReference>
<evidence type="ECO:0000313" key="2">
    <source>
        <dbReference type="Proteomes" id="UP001056035"/>
    </source>
</evidence>
<keyword evidence="2" id="KW-1185">Reference proteome</keyword>
<evidence type="ECO:0000313" key="1">
    <source>
        <dbReference type="EMBL" id="UTI62582.1"/>
    </source>
</evidence>
<dbReference type="Pfam" id="PF12982">
    <property type="entry name" value="DUF3866"/>
    <property type="match status" value="1"/>
</dbReference>
<dbReference type="Proteomes" id="UP001056035">
    <property type="component" value="Chromosome"/>
</dbReference>
<accession>A0ABY5DP60</accession>
<organism evidence="1 2">
    <name type="scientific">Paraconexibacter antarcticus</name>
    <dbReference type="NCBI Taxonomy" id="2949664"/>
    <lineage>
        <taxon>Bacteria</taxon>
        <taxon>Bacillati</taxon>
        <taxon>Actinomycetota</taxon>
        <taxon>Thermoleophilia</taxon>
        <taxon>Solirubrobacterales</taxon>
        <taxon>Paraconexibacteraceae</taxon>
        <taxon>Paraconexibacter</taxon>
    </lineage>
</organism>
<dbReference type="EMBL" id="CP098502">
    <property type="protein sequence ID" value="UTI62582.1"/>
    <property type="molecule type" value="Genomic_DNA"/>
</dbReference>
<protein>
    <submittedName>
        <fullName evidence="1">DUF3866 family protein</fullName>
    </submittedName>
</protein>
<name>A0ABY5DP60_9ACTN</name>
<proteinExistence type="predicted"/>
<sequence>MRLVLRRGTVVSADTPPPAGEQRLVVAIDGAERAAVADVGAVGPSQAGDDVVVNAQAVDLRLGSGGFDIVHVNLTRGLGGSGVPGAHVMKLNYSSLQHAVLPVEQELDDPAPAAREEVPGRVGVFGLHGQLAPIAWAIAQAAAAAAGAGAARAGYVQTAGGALPGGHSRVVTELLDRGLLTGHLTAGPTYGGRDGEAITTIGAIDHAIAVLGWDIVLCGPGPGILGSGSRLGHGGMAALDTAHAALALGHDTVLCARMSAGDPRERHRGLSHHSATVLGLLLQPVTVAVPAGFVPPDDHGFHAWPALATDLDGYVASGLPARTMGRDAADDEAFFRAALACGLHLGTPLAAD</sequence>
<reference evidence="1 2" key="1">
    <citation type="submission" date="2022-06" db="EMBL/GenBank/DDBJ databases">
        <title>Paraconexibacter antarcticus.</title>
        <authorList>
            <person name="Kim C.S."/>
        </authorList>
    </citation>
    <scope>NUCLEOTIDE SEQUENCE [LARGE SCALE GENOMIC DNA]</scope>
    <source>
        <strain evidence="1 2">02-257</strain>
    </source>
</reference>